<dbReference type="PANTHER" id="PTHR31270:SF1">
    <property type="entry name" value="GLUTAMINYL-PEPTIDE CYCLOTRANSFERASE"/>
    <property type="match status" value="1"/>
</dbReference>
<dbReference type="AlphaFoldDB" id="A0A4Q9FEI0"/>
<dbReference type="InterPro" id="IPR007788">
    <property type="entry name" value="QCT"/>
</dbReference>
<dbReference type="Gene3D" id="2.130.10.10">
    <property type="entry name" value="YVTN repeat-like/Quinoprotein amine dehydrogenase"/>
    <property type="match status" value="1"/>
</dbReference>
<name>A0A4Q9FEI0_9FLAO</name>
<dbReference type="SUPFAM" id="SSF50969">
    <property type="entry name" value="YVTN repeat-like/Quinoprotein amine dehydrogenase"/>
    <property type="match status" value="1"/>
</dbReference>
<dbReference type="InterPro" id="IPR015943">
    <property type="entry name" value="WD40/YVTN_repeat-like_dom_sf"/>
</dbReference>
<dbReference type="PANTHER" id="PTHR31270">
    <property type="entry name" value="GLUTAMINYL-PEPTIDE CYCLOTRANSFERASE"/>
    <property type="match status" value="1"/>
</dbReference>
<gene>
    <name evidence="1" type="ORF">EYD45_07260</name>
</gene>
<proteinExistence type="predicted"/>
<evidence type="ECO:0000313" key="2">
    <source>
        <dbReference type="Proteomes" id="UP000291142"/>
    </source>
</evidence>
<protein>
    <submittedName>
        <fullName evidence="1">Glutaminyl-peptide cyclotransferase</fullName>
    </submittedName>
</protein>
<dbReference type="Proteomes" id="UP000291142">
    <property type="component" value="Unassembled WGS sequence"/>
</dbReference>
<dbReference type="GO" id="GO:0016603">
    <property type="term" value="F:glutaminyl-peptide cyclotransferase activity"/>
    <property type="evidence" value="ECO:0007669"/>
    <property type="project" value="InterPro"/>
</dbReference>
<reference evidence="1 2" key="1">
    <citation type="submission" date="2019-02" db="EMBL/GenBank/DDBJ databases">
        <title>Hyunsoonleella sp., isolated from marine sediment.</title>
        <authorList>
            <person name="Liu B.-T."/>
        </authorList>
    </citation>
    <scope>NUCLEOTIDE SEQUENCE [LARGE SCALE GENOMIC DNA]</scope>
    <source>
        <strain evidence="1 2">T58</strain>
    </source>
</reference>
<evidence type="ECO:0000313" key="1">
    <source>
        <dbReference type="EMBL" id="TBN04408.1"/>
    </source>
</evidence>
<dbReference type="EMBL" id="SIRT01000004">
    <property type="protein sequence ID" value="TBN04408.1"/>
    <property type="molecule type" value="Genomic_DNA"/>
</dbReference>
<organism evidence="1 2">
    <name type="scientific">Hyunsoonleella flava</name>
    <dbReference type="NCBI Taxonomy" id="2527939"/>
    <lineage>
        <taxon>Bacteria</taxon>
        <taxon>Pseudomonadati</taxon>
        <taxon>Bacteroidota</taxon>
        <taxon>Flavobacteriia</taxon>
        <taxon>Flavobacteriales</taxon>
        <taxon>Flavobacteriaceae</taxon>
    </lineage>
</organism>
<dbReference type="RefSeq" id="WP_130963877.1">
    <property type="nucleotide sequence ID" value="NZ_SIRT01000004.1"/>
</dbReference>
<dbReference type="InterPro" id="IPR011044">
    <property type="entry name" value="Quino_amine_DH_bsu"/>
</dbReference>
<keyword evidence="2" id="KW-1185">Reference proteome</keyword>
<dbReference type="PROSITE" id="PS51257">
    <property type="entry name" value="PROKAR_LIPOPROTEIN"/>
    <property type="match status" value="1"/>
</dbReference>
<keyword evidence="1" id="KW-0808">Transferase</keyword>
<accession>A0A4Q9FEI0</accession>
<dbReference type="Pfam" id="PF05096">
    <property type="entry name" value="Glu_cyclase_2"/>
    <property type="match status" value="1"/>
</dbReference>
<comment type="caution">
    <text evidence="1">The sequence shown here is derived from an EMBL/GenBank/DDBJ whole genome shotgun (WGS) entry which is preliminary data.</text>
</comment>
<sequence>MKISKHLAYIFLLSMVLSCGSNSGQRKNYFSIKTNAEKGNISIAETLNLSIENKKNHTIDSVVYKLNGKTISENFSLKHHKLGKHPIDAIVYFNGDDTQAISSSITILNDKSPKVLGEKNYKIINEYPHDITSYTQGLEFYNGKLYESTGQYKESKLRQVDYKTGEVLQNVNLADEYFGEGLTVMNDKIYQLTWRKGVGFIYDINTFEKTGSFAYGKSKEGWGLTHNDTHIYKSDGTEAIWLLEPETLIEKEKIQVYTNKGKISQINEMEWIDGKIYANRYQKNGVAIINPKNGAVEAVIDFTPLKNKVTQHEKLDVLNGIAYNPETKTIFVTGKRWDKLFEIKIIE</sequence>
<dbReference type="OrthoDB" id="9783700at2"/>